<name>A0A9P8RSQ9_9PEZI</name>
<accession>A0A9P8RSQ9</accession>
<feature type="region of interest" description="Disordered" evidence="2">
    <location>
        <begin position="148"/>
        <end position="182"/>
    </location>
</feature>
<evidence type="ECO:0000256" key="1">
    <source>
        <dbReference type="SAM" id="Coils"/>
    </source>
</evidence>
<feature type="compositionally biased region" description="Polar residues" evidence="2">
    <location>
        <begin position="148"/>
        <end position="169"/>
    </location>
</feature>
<gene>
    <name evidence="3" type="ORF">GP486_001340</name>
</gene>
<dbReference type="Proteomes" id="UP000750711">
    <property type="component" value="Unassembled WGS sequence"/>
</dbReference>
<dbReference type="AlphaFoldDB" id="A0A9P8RSQ9"/>
<proteinExistence type="predicted"/>
<evidence type="ECO:0000256" key="2">
    <source>
        <dbReference type="SAM" id="MobiDB-lite"/>
    </source>
</evidence>
<feature type="region of interest" description="Disordered" evidence="2">
    <location>
        <begin position="24"/>
        <end position="123"/>
    </location>
</feature>
<feature type="compositionally biased region" description="Polar residues" evidence="2">
    <location>
        <begin position="112"/>
        <end position="123"/>
    </location>
</feature>
<feature type="coiled-coil region" evidence="1">
    <location>
        <begin position="328"/>
        <end position="355"/>
    </location>
</feature>
<feature type="compositionally biased region" description="Polar residues" evidence="2">
    <location>
        <begin position="41"/>
        <end position="66"/>
    </location>
</feature>
<organism evidence="3 4">
    <name type="scientific">Trichoglossum hirsutum</name>
    <dbReference type="NCBI Taxonomy" id="265104"/>
    <lineage>
        <taxon>Eukaryota</taxon>
        <taxon>Fungi</taxon>
        <taxon>Dikarya</taxon>
        <taxon>Ascomycota</taxon>
        <taxon>Pezizomycotina</taxon>
        <taxon>Geoglossomycetes</taxon>
        <taxon>Geoglossales</taxon>
        <taxon>Geoglossaceae</taxon>
        <taxon>Trichoglossum</taxon>
    </lineage>
</organism>
<evidence type="ECO:0000313" key="4">
    <source>
        <dbReference type="Proteomes" id="UP000750711"/>
    </source>
</evidence>
<sequence>MASKLATSASGLARGLLGIDAAPESIPGALASSGPAGKSQPLPSASASSFSIRAEGSGSSCAANIRSTRHKPPLRTETQQEQASELEFASFLESQPTQTFESPPAIIKPYQPSETATHGLSESAQRAPDILVAGDMNPSLHTALPLQSSQLQDASEQRQSIRSHVQSGDATWEPEVASESNTGAEYRQQNLQATTQRNSQQSESELAQGARNMLIINGINPDLLTESQLLSFQRGDSHKQRLLIRAFSEDLNGGIRSNGLARQAVNVAHPGHTRQGQLDDLNHPPQNTSRAQQAIELLVANGINPEQLTASQFNSFQQQSLNVQQKSVEVYLINLAQHERSIRQQEQQRQHMSQNGEDGAAVVALLSQPNFLDIIDTSQDDDDLPPIWSLELTSSQIDTIERLKALLPTPPTHNPSSPTQALNLFPTEALSIPSPWDSEDANLSYAEQARRRHQWLRDWDGVLRRYADEVWGDLLPLVEEAREEIKEASENDGEVQGEGRAVRRLAMILGHLIDNKIAQNG</sequence>
<keyword evidence="1" id="KW-0175">Coiled coil</keyword>
<evidence type="ECO:0000313" key="3">
    <source>
        <dbReference type="EMBL" id="KAH0565275.1"/>
    </source>
</evidence>
<feature type="compositionally biased region" description="Polar residues" evidence="2">
    <location>
        <begin position="92"/>
        <end position="101"/>
    </location>
</feature>
<reference evidence="3" key="1">
    <citation type="submission" date="2021-03" db="EMBL/GenBank/DDBJ databases">
        <title>Comparative genomics and phylogenomic investigation of the class Geoglossomycetes provide insights into ecological specialization and systematics.</title>
        <authorList>
            <person name="Melie T."/>
            <person name="Pirro S."/>
            <person name="Miller A.N."/>
            <person name="Quandt A."/>
        </authorList>
    </citation>
    <scope>NUCLEOTIDE SEQUENCE</scope>
    <source>
        <strain evidence="3">CAQ_001_2017</strain>
    </source>
</reference>
<dbReference type="EMBL" id="JAGHQM010000115">
    <property type="protein sequence ID" value="KAH0565275.1"/>
    <property type="molecule type" value="Genomic_DNA"/>
</dbReference>
<comment type="caution">
    <text evidence="3">The sequence shown here is derived from an EMBL/GenBank/DDBJ whole genome shotgun (WGS) entry which is preliminary data.</text>
</comment>
<keyword evidence="4" id="KW-1185">Reference proteome</keyword>
<protein>
    <submittedName>
        <fullName evidence="3">Uncharacterized protein</fullName>
    </submittedName>
</protein>